<feature type="compositionally biased region" description="Basic and acidic residues" evidence="1">
    <location>
        <begin position="71"/>
        <end position="81"/>
    </location>
</feature>
<protein>
    <submittedName>
        <fullName evidence="2">Predicted protein</fullName>
    </submittedName>
</protein>
<dbReference type="EMBL" id="DS990636">
    <property type="protein sequence ID" value="EGC40697.1"/>
    <property type="molecule type" value="Genomic_DNA"/>
</dbReference>
<feature type="region of interest" description="Disordered" evidence="1">
    <location>
        <begin position="65"/>
        <end position="111"/>
    </location>
</feature>
<feature type="compositionally biased region" description="Acidic residues" evidence="1">
    <location>
        <begin position="1"/>
        <end position="14"/>
    </location>
</feature>
<evidence type="ECO:0000313" key="2">
    <source>
        <dbReference type="EMBL" id="EGC40697.1"/>
    </source>
</evidence>
<accession>F0U715</accession>
<name>F0U715_AJEC8</name>
<proteinExistence type="predicted"/>
<reference evidence="3" key="1">
    <citation type="submission" date="2008-07" db="EMBL/GenBank/DDBJ databases">
        <title>Annotation of Ajellomyces capsulatus strain H88.</title>
        <authorList>
            <person name="Champion M."/>
            <person name="Cuomo C."/>
            <person name="Ma L.-J."/>
            <person name="Henn M.R."/>
            <person name="Sil A."/>
            <person name="Goldman B."/>
            <person name="Young S.K."/>
            <person name="Kodira C.D."/>
            <person name="Zeng Q."/>
            <person name="Koehrsen M."/>
            <person name="Alvarado L."/>
            <person name="Berlin A."/>
            <person name="Borenstein D."/>
            <person name="Chen Z."/>
            <person name="Engels R."/>
            <person name="Freedman E."/>
            <person name="Gellesch M."/>
            <person name="Goldberg J."/>
            <person name="Griggs A."/>
            <person name="Gujja S."/>
            <person name="Heiman D."/>
            <person name="Hepburn T."/>
            <person name="Howarth C."/>
            <person name="Jen D."/>
            <person name="Larson L."/>
            <person name="Lewis B."/>
            <person name="Mehta T."/>
            <person name="Park D."/>
            <person name="Pearson M."/>
            <person name="Roberts A."/>
            <person name="Saif S."/>
            <person name="Shea T."/>
            <person name="Shenoy N."/>
            <person name="Sisk P."/>
            <person name="Stolte C."/>
            <person name="Sykes S."/>
            <person name="Walk T."/>
            <person name="White J."/>
            <person name="Yandava C."/>
            <person name="Klein B."/>
            <person name="McEwen J.G."/>
            <person name="Puccia R."/>
            <person name="Goldman G.H."/>
            <person name="Felipe M.S."/>
            <person name="Nino-Vega G."/>
            <person name="San-Blas G."/>
            <person name="Taylor J."/>
            <person name="Mendoza L."/>
            <person name="Galagan J."/>
            <person name="Nusbaum C."/>
            <person name="Birren B."/>
        </authorList>
    </citation>
    <scope>NUCLEOTIDE SEQUENCE [LARGE SCALE GENOMIC DNA]</scope>
    <source>
        <strain evidence="3">H88</strain>
    </source>
</reference>
<evidence type="ECO:0000313" key="3">
    <source>
        <dbReference type="Proteomes" id="UP000008142"/>
    </source>
</evidence>
<dbReference type="AlphaFoldDB" id="F0U715"/>
<sequence>MEIKGEEEEEGEGEGESHNDTESCSRLLCLYVYDQPDAVRRMEQSVEQSVRLSCEGELWRGQQEARQVSHRASDEIGRLANDEGSSSGEGEDRCGGASRQHSSSTNSSPLISFGGIRICRYLNQPTY</sequence>
<feature type="compositionally biased region" description="Polar residues" evidence="1">
    <location>
        <begin position="99"/>
        <end position="110"/>
    </location>
</feature>
<dbReference type="HOGENOM" id="CLU_1969889_0_0_1"/>
<feature type="region of interest" description="Disordered" evidence="1">
    <location>
        <begin position="1"/>
        <end position="22"/>
    </location>
</feature>
<gene>
    <name evidence="2" type="ORF">HCEG_00059</name>
</gene>
<evidence type="ECO:0000256" key="1">
    <source>
        <dbReference type="SAM" id="MobiDB-lite"/>
    </source>
</evidence>
<organism evidence="3">
    <name type="scientific">Ajellomyces capsulatus (strain H88)</name>
    <name type="common">Darling's disease fungus</name>
    <name type="synonym">Histoplasma capsulatum</name>
    <dbReference type="NCBI Taxonomy" id="544711"/>
    <lineage>
        <taxon>Eukaryota</taxon>
        <taxon>Fungi</taxon>
        <taxon>Dikarya</taxon>
        <taxon>Ascomycota</taxon>
        <taxon>Pezizomycotina</taxon>
        <taxon>Eurotiomycetes</taxon>
        <taxon>Eurotiomycetidae</taxon>
        <taxon>Onygenales</taxon>
        <taxon>Ajellomycetaceae</taxon>
        <taxon>Histoplasma</taxon>
    </lineage>
</organism>
<dbReference type="Proteomes" id="UP000008142">
    <property type="component" value="Unassembled WGS sequence"/>
</dbReference>